<comment type="caution">
    <text evidence="4">The sequence shown here is derived from an EMBL/GenBank/DDBJ whole genome shotgun (WGS) entry which is preliminary data.</text>
</comment>
<keyword evidence="1" id="KW-0808">Transferase</keyword>
<evidence type="ECO:0000256" key="2">
    <source>
        <dbReference type="ARBA" id="ARBA00023315"/>
    </source>
</evidence>
<accession>A0ABY2KQH6</accession>
<dbReference type="EMBL" id="RPEM01000002">
    <property type="protein sequence ID" value="TGD44936.1"/>
    <property type="molecule type" value="Genomic_DNA"/>
</dbReference>
<sequence length="152" mass="16548">MTPTRAIDPYDWTGILHLIRQEFAAMEGRIDPPSSMLTLTAEVIAAQARTGEVWVIGAPPVACMVLTIRPQALYLGKLAVAGTHRRKGLARVLMETAAARARALGLPVLELQTRVELVENHAAFRAMGFAEVGRSSHPGHDRVTTLTFQRAV</sequence>
<organism evidence="4 5">
    <name type="scientific">Pseudotabrizicola sediminis</name>
    <dbReference type="NCBI Taxonomy" id="2486418"/>
    <lineage>
        <taxon>Bacteria</taxon>
        <taxon>Pseudomonadati</taxon>
        <taxon>Pseudomonadota</taxon>
        <taxon>Alphaproteobacteria</taxon>
        <taxon>Rhodobacterales</taxon>
        <taxon>Paracoccaceae</taxon>
        <taxon>Pseudotabrizicola</taxon>
    </lineage>
</organism>
<dbReference type="InterPro" id="IPR016181">
    <property type="entry name" value="Acyl_CoA_acyltransferase"/>
</dbReference>
<keyword evidence="5" id="KW-1185">Reference proteome</keyword>
<feature type="domain" description="N-acetyltransferase" evidence="3">
    <location>
        <begin position="2"/>
        <end position="152"/>
    </location>
</feature>
<dbReference type="InterPro" id="IPR050832">
    <property type="entry name" value="Bact_Acetyltransf"/>
</dbReference>
<reference evidence="4 5" key="1">
    <citation type="submission" date="2018-11" db="EMBL/GenBank/DDBJ databases">
        <title>Tabrizicola sp. isolated from sediment of alpine lake.</title>
        <authorList>
            <person name="Liu Z."/>
        </authorList>
    </citation>
    <scope>NUCLEOTIDE SEQUENCE [LARGE SCALE GENOMIC DNA]</scope>
    <source>
        <strain evidence="4 5">DRYC-M-16</strain>
    </source>
</reference>
<dbReference type="InterPro" id="IPR000182">
    <property type="entry name" value="GNAT_dom"/>
</dbReference>
<evidence type="ECO:0000256" key="1">
    <source>
        <dbReference type="ARBA" id="ARBA00022679"/>
    </source>
</evidence>
<protein>
    <submittedName>
        <fullName evidence="4">GNAT family N-acetyltransferase</fullName>
    </submittedName>
</protein>
<evidence type="ECO:0000313" key="5">
    <source>
        <dbReference type="Proteomes" id="UP000297741"/>
    </source>
</evidence>
<gene>
    <name evidence="4" type="ORF">EEB11_04360</name>
</gene>
<proteinExistence type="predicted"/>
<dbReference type="RefSeq" id="WP_135429185.1">
    <property type="nucleotide sequence ID" value="NZ_RPEM01000002.1"/>
</dbReference>
<dbReference type="Pfam" id="PF00583">
    <property type="entry name" value="Acetyltransf_1"/>
    <property type="match status" value="1"/>
</dbReference>
<dbReference type="PANTHER" id="PTHR43877">
    <property type="entry name" value="AMINOALKYLPHOSPHONATE N-ACETYLTRANSFERASE-RELATED-RELATED"/>
    <property type="match status" value="1"/>
</dbReference>
<evidence type="ECO:0000313" key="4">
    <source>
        <dbReference type="EMBL" id="TGD44936.1"/>
    </source>
</evidence>
<dbReference type="PROSITE" id="PS51186">
    <property type="entry name" value="GNAT"/>
    <property type="match status" value="1"/>
</dbReference>
<keyword evidence="2" id="KW-0012">Acyltransferase</keyword>
<name>A0ABY2KQH6_9RHOB</name>
<dbReference type="Proteomes" id="UP000297741">
    <property type="component" value="Unassembled WGS sequence"/>
</dbReference>
<dbReference type="Gene3D" id="3.40.630.30">
    <property type="match status" value="1"/>
</dbReference>
<dbReference type="CDD" id="cd04301">
    <property type="entry name" value="NAT_SF"/>
    <property type="match status" value="1"/>
</dbReference>
<evidence type="ECO:0000259" key="3">
    <source>
        <dbReference type="PROSITE" id="PS51186"/>
    </source>
</evidence>
<dbReference type="SUPFAM" id="SSF55729">
    <property type="entry name" value="Acyl-CoA N-acyltransferases (Nat)"/>
    <property type="match status" value="1"/>
</dbReference>